<dbReference type="InterPro" id="IPR043130">
    <property type="entry name" value="CDP-OH_PTrfase_TM_dom"/>
</dbReference>
<dbReference type="Proteomes" id="UP000603352">
    <property type="component" value="Unassembled WGS sequence"/>
</dbReference>
<accession>A0ABQ1IX66</accession>
<evidence type="ECO:0000313" key="2">
    <source>
        <dbReference type="EMBL" id="GGB53295.1"/>
    </source>
</evidence>
<keyword evidence="1" id="KW-0472">Membrane</keyword>
<keyword evidence="1" id="KW-1133">Transmembrane helix</keyword>
<protein>
    <submittedName>
        <fullName evidence="2">CDP-diacylglycerol--serine O-phosphatidyltransferase</fullName>
    </submittedName>
</protein>
<comment type="caution">
    <text evidence="2">The sequence shown here is derived from an EMBL/GenBank/DDBJ whole genome shotgun (WGS) entry which is preliminary data.</text>
</comment>
<name>A0ABQ1IX66_9PROT</name>
<sequence length="196" mass="19998">MIRALLDLPNLITLTGLALAIGGFAALLSGAPAVAIVCLLWALLADHFDGLVARRMANRAADMPQIGKQLDSLTDMVTGGAFPAVLLLQASGSAPWAIAIGIAHAVAVAVRLGWFTVHGLDGGRFHGVPMTWNLPVVAIIHLATGGAAPLFPVALAAALAILAVLHLAPVRVPPIGGVMYLVVTAFVAATTVFLIG</sequence>
<evidence type="ECO:0000256" key="1">
    <source>
        <dbReference type="SAM" id="Phobius"/>
    </source>
</evidence>
<feature type="transmembrane region" description="Helical" evidence="1">
    <location>
        <begin position="177"/>
        <end position="195"/>
    </location>
</feature>
<evidence type="ECO:0000313" key="3">
    <source>
        <dbReference type="Proteomes" id="UP000603352"/>
    </source>
</evidence>
<dbReference type="Gene3D" id="1.20.120.1760">
    <property type="match status" value="1"/>
</dbReference>
<dbReference type="InterPro" id="IPR000462">
    <property type="entry name" value="CDP-OH_P_trans"/>
</dbReference>
<dbReference type="EMBL" id="BMDZ01000053">
    <property type="protein sequence ID" value="GGB53295.1"/>
    <property type="molecule type" value="Genomic_DNA"/>
</dbReference>
<reference evidence="3" key="1">
    <citation type="journal article" date="2019" name="Int. J. Syst. Evol. Microbiol.">
        <title>The Global Catalogue of Microorganisms (GCM) 10K type strain sequencing project: providing services to taxonomists for standard genome sequencing and annotation.</title>
        <authorList>
            <consortium name="The Broad Institute Genomics Platform"/>
            <consortium name="The Broad Institute Genome Sequencing Center for Infectious Disease"/>
            <person name="Wu L."/>
            <person name="Ma J."/>
        </authorList>
    </citation>
    <scope>NUCLEOTIDE SEQUENCE [LARGE SCALE GENOMIC DNA]</scope>
    <source>
        <strain evidence="3">CGMCC 1.10188</strain>
    </source>
</reference>
<feature type="transmembrane region" description="Helical" evidence="1">
    <location>
        <begin position="12"/>
        <end position="45"/>
    </location>
</feature>
<feature type="transmembrane region" description="Helical" evidence="1">
    <location>
        <begin position="137"/>
        <end position="165"/>
    </location>
</feature>
<proteinExistence type="predicted"/>
<dbReference type="Pfam" id="PF01066">
    <property type="entry name" value="CDP-OH_P_transf"/>
    <property type="match status" value="1"/>
</dbReference>
<keyword evidence="1" id="KW-0812">Transmembrane</keyword>
<keyword evidence="3" id="KW-1185">Reference proteome</keyword>
<organism evidence="2 3">
    <name type="scientific">Tistrella bauzanensis</name>
    <dbReference type="NCBI Taxonomy" id="657419"/>
    <lineage>
        <taxon>Bacteria</taxon>
        <taxon>Pseudomonadati</taxon>
        <taxon>Pseudomonadota</taxon>
        <taxon>Alphaproteobacteria</taxon>
        <taxon>Geminicoccales</taxon>
        <taxon>Geminicoccaceae</taxon>
        <taxon>Tistrella</taxon>
    </lineage>
</organism>
<gene>
    <name evidence="2" type="ORF">GCM10011505_37930</name>
</gene>
<feature type="transmembrane region" description="Helical" evidence="1">
    <location>
        <begin position="96"/>
        <end position="117"/>
    </location>
</feature>
<dbReference type="RefSeq" id="WP_188580776.1">
    <property type="nucleotide sequence ID" value="NZ_BMDZ01000053.1"/>
</dbReference>